<dbReference type="PANTHER" id="PTHR11085:SF10">
    <property type="entry name" value="NAD-DEPENDENT PROTEIN DEACYLASE SIRTUIN-5, MITOCHONDRIAL-RELATED"/>
    <property type="match status" value="1"/>
</dbReference>
<dbReference type="EMBL" id="JBJKBG010000009">
    <property type="protein sequence ID" value="KAL3721349.1"/>
    <property type="molecule type" value="Genomic_DNA"/>
</dbReference>
<dbReference type="InterPro" id="IPR029035">
    <property type="entry name" value="DHS-like_NAD/FAD-binding_dom"/>
</dbReference>
<comment type="caution">
    <text evidence="3">Lacks conserved residue(s) required for the propagation of feature annotation.</text>
</comment>
<evidence type="ECO:0000256" key="4">
    <source>
        <dbReference type="SAM" id="MobiDB-lite"/>
    </source>
</evidence>
<evidence type="ECO:0000313" key="7">
    <source>
        <dbReference type="Proteomes" id="UP001634007"/>
    </source>
</evidence>
<dbReference type="GO" id="GO:0016740">
    <property type="term" value="F:transferase activity"/>
    <property type="evidence" value="ECO:0007669"/>
    <property type="project" value="UniProtKB-KW"/>
</dbReference>
<evidence type="ECO:0000256" key="1">
    <source>
        <dbReference type="ARBA" id="ARBA00022679"/>
    </source>
</evidence>
<keyword evidence="2" id="KW-0520">NAD</keyword>
<evidence type="ECO:0000313" key="6">
    <source>
        <dbReference type="EMBL" id="KAL3721349.1"/>
    </source>
</evidence>
<reference evidence="6 7" key="1">
    <citation type="submission" date="2024-11" db="EMBL/GenBank/DDBJ databases">
        <title>Chromosome-level genome assembly of Eucalyptus globulus Labill. provides insights into its genome evolution.</title>
        <authorList>
            <person name="Li X."/>
        </authorList>
    </citation>
    <scope>NUCLEOTIDE SEQUENCE [LARGE SCALE GENOMIC DNA]</scope>
    <source>
        <strain evidence="6">CL2024</strain>
        <tissue evidence="6">Fresh tender leaves</tissue>
    </source>
</reference>
<proteinExistence type="predicted"/>
<dbReference type="Gene3D" id="2.20.28.200">
    <property type="match status" value="1"/>
</dbReference>
<organism evidence="6 7">
    <name type="scientific">Eucalyptus globulus</name>
    <name type="common">Tasmanian blue gum</name>
    <dbReference type="NCBI Taxonomy" id="34317"/>
    <lineage>
        <taxon>Eukaryota</taxon>
        <taxon>Viridiplantae</taxon>
        <taxon>Streptophyta</taxon>
        <taxon>Embryophyta</taxon>
        <taxon>Tracheophyta</taxon>
        <taxon>Spermatophyta</taxon>
        <taxon>Magnoliopsida</taxon>
        <taxon>eudicotyledons</taxon>
        <taxon>Gunneridae</taxon>
        <taxon>Pentapetalae</taxon>
        <taxon>rosids</taxon>
        <taxon>malvids</taxon>
        <taxon>Myrtales</taxon>
        <taxon>Myrtaceae</taxon>
        <taxon>Myrtoideae</taxon>
        <taxon>Eucalypteae</taxon>
        <taxon>Eucalyptus</taxon>
    </lineage>
</organism>
<dbReference type="InterPro" id="IPR026590">
    <property type="entry name" value="Ssirtuin_cat_dom"/>
</dbReference>
<dbReference type="SUPFAM" id="SSF52467">
    <property type="entry name" value="DHS-like NAD/FAD-binding domain"/>
    <property type="match status" value="1"/>
</dbReference>
<keyword evidence="1" id="KW-0808">Transferase</keyword>
<dbReference type="Gene3D" id="3.40.50.1220">
    <property type="entry name" value="TPP-binding domain"/>
    <property type="match status" value="1"/>
</dbReference>
<keyword evidence="7" id="KW-1185">Reference proteome</keyword>
<feature type="compositionally biased region" description="Basic and acidic residues" evidence="4">
    <location>
        <begin position="68"/>
        <end position="87"/>
    </location>
</feature>
<dbReference type="InterPro" id="IPR003000">
    <property type="entry name" value="Sirtuin"/>
</dbReference>
<dbReference type="Pfam" id="PF02146">
    <property type="entry name" value="SIR2"/>
    <property type="match status" value="1"/>
</dbReference>
<feature type="domain" description="Deacetylase sirtuin-type" evidence="5">
    <location>
        <begin position="80"/>
        <end position="341"/>
    </location>
</feature>
<evidence type="ECO:0000259" key="5">
    <source>
        <dbReference type="PROSITE" id="PS50305"/>
    </source>
</evidence>
<sequence length="341" mass="37763">MTLSSRTTSVNLSNGVHLRSSSHSSFLHTITGLRQMLGGKIAEALCDYNKVSNLCVRAGISSGNPEKAPPKFSRDKKMVPDSDPPSLKDTDSLHWFFKSTTKLVVLTGAGMSTEYGIPGYRCPNEAYSTDFRPITHQPSAAHYALASLEKAGRVNFMITENVIRMKLHHRAGSNPLEIHGTVYTVICKDSGFPFCRNLFQEEVKALNPKAAAIERMEHGNPGSAKSFGMNQRSNRDIEIDENFWEEDLSISTREKCGARIKPSPTGMGDKGPCAAWLIVSFRLGSAWPNCWSKIVVIYNVNTTENSKLLLTLGTHIRTEYVFVLWCRAGATNNLEEPHVRA</sequence>
<dbReference type="Proteomes" id="UP001634007">
    <property type="component" value="Unassembled WGS sequence"/>
</dbReference>
<evidence type="ECO:0000256" key="3">
    <source>
        <dbReference type="PROSITE-ProRule" id="PRU00236"/>
    </source>
</evidence>
<dbReference type="InterPro" id="IPR050134">
    <property type="entry name" value="NAD-dep_sirtuin_deacylases"/>
</dbReference>
<gene>
    <name evidence="6" type="ORF">ACJRO7_033787</name>
</gene>
<dbReference type="AlphaFoldDB" id="A0ABD3J4F5"/>
<comment type="caution">
    <text evidence="6">The sequence shown here is derived from an EMBL/GenBank/DDBJ whole genome shotgun (WGS) entry which is preliminary data.</text>
</comment>
<protein>
    <recommendedName>
        <fullName evidence="5">Deacetylase sirtuin-type domain-containing protein</fullName>
    </recommendedName>
</protein>
<dbReference type="PANTHER" id="PTHR11085">
    <property type="entry name" value="NAD-DEPENDENT PROTEIN DEACYLASE SIRTUIN-5, MITOCHONDRIAL-RELATED"/>
    <property type="match status" value="1"/>
</dbReference>
<feature type="region of interest" description="Disordered" evidence="4">
    <location>
        <begin position="64"/>
        <end position="87"/>
    </location>
</feature>
<accession>A0ABD3J4F5</accession>
<evidence type="ECO:0000256" key="2">
    <source>
        <dbReference type="ARBA" id="ARBA00023027"/>
    </source>
</evidence>
<name>A0ABD3J4F5_EUCGL</name>
<dbReference type="PROSITE" id="PS50305">
    <property type="entry name" value="SIRTUIN"/>
    <property type="match status" value="1"/>
</dbReference>